<dbReference type="HOGENOM" id="CLU_136090_0_0_9"/>
<evidence type="ECO:0000313" key="1">
    <source>
        <dbReference type="EMBL" id="EFM82851.1"/>
    </source>
</evidence>
<protein>
    <submittedName>
        <fullName evidence="1">Uncharacterized protein</fullName>
    </submittedName>
</protein>
<accession>A0A125W6B2</accession>
<dbReference type="RefSeq" id="WP_002360790.1">
    <property type="nucleotide sequence ID" value="NZ_GL454450.1"/>
</dbReference>
<reference evidence="1 2" key="1">
    <citation type="submission" date="2010-07" db="EMBL/GenBank/DDBJ databases">
        <authorList>
            <person name="Sid Ahmed O."/>
        </authorList>
    </citation>
    <scope>NUCLEOTIDE SEQUENCE [LARGE SCALE GENOMIC DNA]</scope>
    <source>
        <strain evidence="1 2">TX4248</strain>
    </source>
</reference>
<dbReference type="AlphaFoldDB" id="A0A125W6B2"/>
<name>A0A125W6B2_ENTFL</name>
<comment type="caution">
    <text evidence="1">The sequence shown here is derived from an EMBL/GenBank/DDBJ whole genome shotgun (WGS) entry which is preliminary data.</text>
</comment>
<evidence type="ECO:0000313" key="2">
    <source>
        <dbReference type="Proteomes" id="UP000004846"/>
    </source>
</evidence>
<organism evidence="1 2">
    <name type="scientific">Enterococcus faecalis TX4248</name>
    <dbReference type="NCBI Taxonomy" id="749495"/>
    <lineage>
        <taxon>Bacteria</taxon>
        <taxon>Bacillati</taxon>
        <taxon>Bacillota</taxon>
        <taxon>Bacilli</taxon>
        <taxon>Lactobacillales</taxon>
        <taxon>Enterococcaceae</taxon>
        <taxon>Enterococcus</taxon>
    </lineage>
</organism>
<proteinExistence type="predicted"/>
<gene>
    <name evidence="1" type="ORF">HMPREF9498_01532</name>
</gene>
<sequence length="160" mass="18622">MKVDKRIEAVTKFLESLGTVEDYTEDVAVKYRNLILKSYELYENKYNDTVDDSLCIEVWSNGTYVVTNEDLSFDCESEEDLQKLKELFVNTSFYITINELNKVGHKATLSVKAKAKNLRELGQLIKEYRSCNCKYLKDKVTEIIGDDGRVYLDRISERMD</sequence>
<dbReference type="Proteomes" id="UP000004846">
    <property type="component" value="Unassembled WGS sequence"/>
</dbReference>
<dbReference type="EMBL" id="AEBR01000049">
    <property type="protein sequence ID" value="EFM82851.1"/>
    <property type="molecule type" value="Genomic_DNA"/>
</dbReference>